<dbReference type="GO" id="GO:0004930">
    <property type="term" value="F:G protein-coupled receptor activity"/>
    <property type="evidence" value="ECO:0007669"/>
    <property type="project" value="InterPro"/>
</dbReference>
<sequence>MITFKHFKKPENRSHLTKLAGIMALSALITACSSGSDSTAPGAVAPVPPVSPGTVQFASPTVSVSEGAGSIDITVTRTLGTQGAISVDYSIADGTASGSDYNSANINGTLNWTDADSQPKTISINIVDDLQPEASETINISLSNATNNATLSSNNTTQISIIDNDTFTTITNTLYFYVSETTGTKSIYAYDPENLNLNAGSNQASPSDSILIDSNTEGESIVSSITLSATTPGTGSDIHYPAIIYIKGGKIWKVLSQSATSVKNPIQISSENNAQLCNDESFINEDMQNLDDSLYFYLDAGADRSCNTSDDQWKYIKFGWDNTVNPVLTLNFIGDLSGSTQGTPLFLAWDDVSAGLFKCSTTCTFVSNLNNRPDIIGSIDADNKEYLVIDNTIVIYDSALNTFSNPIFTSQNLFFSPFELADGSTSYFMDGSKIYKLNSSGSAPTLLVDEGNSKSIFFSPFSMTSQRLIYSLTDMTNSRSEIRSILKNGGTSTQLVSSSSPFLPIMGVSGQNIYYNLSRQGTPVAGMIKADGTGKTETINESWTGITVSNTINLTSGIQIYNIFKIDEISKNISVYDASNFTLKKVLGKQPADISDISFVGVDDKARAIGTQQSGSTFGFDMFYTDVSSVTPLIRITNTPAANDGIILY</sequence>
<reference evidence="5" key="1">
    <citation type="submission" date="2018-06" db="EMBL/GenBank/DDBJ databases">
        <authorList>
            <person name="Zhirakovskaya E."/>
        </authorList>
    </citation>
    <scope>NUCLEOTIDE SEQUENCE</scope>
</reference>
<evidence type="ECO:0000256" key="1">
    <source>
        <dbReference type="ARBA" id="ARBA00022729"/>
    </source>
</evidence>
<dbReference type="Gene3D" id="2.60.40.2030">
    <property type="match status" value="1"/>
</dbReference>
<dbReference type="InterPro" id="IPR038081">
    <property type="entry name" value="CalX-like_sf"/>
</dbReference>
<dbReference type="PROSITE" id="PS51257">
    <property type="entry name" value="PROKAR_LIPOPROTEIN"/>
    <property type="match status" value="1"/>
</dbReference>
<protein>
    <recommendedName>
        <fullName evidence="4">Calx-beta domain-containing protein</fullName>
    </recommendedName>
</protein>
<dbReference type="Pfam" id="PF03160">
    <property type="entry name" value="Calx-beta"/>
    <property type="match status" value="1"/>
</dbReference>
<dbReference type="SMART" id="SM00237">
    <property type="entry name" value="Calx_beta"/>
    <property type="match status" value="1"/>
</dbReference>
<accession>A0A3B0YFB0</accession>
<evidence type="ECO:0000256" key="3">
    <source>
        <dbReference type="ARBA" id="ARBA00022837"/>
    </source>
</evidence>
<organism evidence="5">
    <name type="scientific">hydrothermal vent metagenome</name>
    <dbReference type="NCBI Taxonomy" id="652676"/>
    <lineage>
        <taxon>unclassified sequences</taxon>
        <taxon>metagenomes</taxon>
        <taxon>ecological metagenomes</taxon>
    </lineage>
</organism>
<dbReference type="SUPFAM" id="SSF69304">
    <property type="entry name" value="Tricorn protease N-terminal domain"/>
    <property type="match status" value="1"/>
</dbReference>
<keyword evidence="2" id="KW-0677">Repeat</keyword>
<dbReference type="Gene3D" id="2.120.10.30">
    <property type="entry name" value="TolB, C-terminal domain"/>
    <property type="match status" value="1"/>
</dbReference>
<evidence type="ECO:0000256" key="2">
    <source>
        <dbReference type="ARBA" id="ARBA00022737"/>
    </source>
</evidence>
<keyword evidence="1" id="KW-0732">Signal</keyword>
<dbReference type="InterPro" id="IPR026919">
    <property type="entry name" value="ADGRV1"/>
</dbReference>
<proteinExistence type="predicted"/>
<dbReference type="EMBL" id="UOFI01000090">
    <property type="protein sequence ID" value="VAW67046.1"/>
    <property type="molecule type" value="Genomic_DNA"/>
</dbReference>
<evidence type="ECO:0000259" key="4">
    <source>
        <dbReference type="SMART" id="SM00237"/>
    </source>
</evidence>
<dbReference type="GO" id="GO:0016020">
    <property type="term" value="C:membrane"/>
    <property type="evidence" value="ECO:0007669"/>
    <property type="project" value="InterPro"/>
</dbReference>
<feature type="domain" description="Calx-beta" evidence="4">
    <location>
        <begin position="43"/>
        <end position="143"/>
    </location>
</feature>
<keyword evidence="3" id="KW-0106">Calcium</keyword>
<name>A0A3B0YFB0_9ZZZZ</name>
<dbReference type="InterPro" id="IPR011042">
    <property type="entry name" value="6-blade_b-propeller_TolB-like"/>
</dbReference>
<dbReference type="InterPro" id="IPR003644">
    <property type="entry name" value="Calx_beta"/>
</dbReference>
<dbReference type="PANTHER" id="PTHR46682:SF1">
    <property type="entry name" value="ADHESION G-PROTEIN COUPLED RECEPTOR V1"/>
    <property type="match status" value="1"/>
</dbReference>
<dbReference type="AlphaFoldDB" id="A0A3B0YFB0"/>
<evidence type="ECO:0000313" key="5">
    <source>
        <dbReference type="EMBL" id="VAW67046.1"/>
    </source>
</evidence>
<dbReference type="PANTHER" id="PTHR46682">
    <property type="entry name" value="ADHESION G-PROTEIN COUPLED RECEPTOR V1"/>
    <property type="match status" value="1"/>
</dbReference>
<dbReference type="SUPFAM" id="SSF141072">
    <property type="entry name" value="CalX-like"/>
    <property type="match status" value="1"/>
</dbReference>
<gene>
    <name evidence="5" type="ORF">MNBD_GAMMA09-2703</name>
</gene>